<protein>
    <submittedName>
        <fullName evidence="3">Sulfatase</fullName>
    </submittedName>
</protein>
<dbReference type="AlphaFoldDB" id="M0PQ12"/>
<evidence type="ECO:0000259" key="2">
    <source>
        <dbReference type="Pfam" id="PF00884"/>
    </source>
</evidence>
<dbReference type="Gene3D" id="3.40.720.10">
    <property type="entry name" value="Alkaline Phosphatase, subunit A"/>
    <property type="match status" value="1"/>
</dbReference>
<dbReference type="GO" id="GO:0004065">
    <property type="term" value="F:arylsulfatase activity"/>
    <property type="evidence" value="ECO:0007669"/>
    <property type="project" value="TreeGrafter"/>
</dbReference>
<dbReference type="PATRIC" id="fig|1230455.3.peg.592"/>
<gene>
    <name evidence="3" type="ORF">C462_03293</name>
</gene>
<comment type="similarity">
    <text evidence="1">Belongs to the sulfatase family.</text>
</comment>
<accession>M0PQ12</accession>
<comment type="caution">
    <text evidence="3">The sequence shown here is derived from an EMBL/GenBank/DDBJ whole genome shotgun (WGS) entry which is preliminary data.</text>
</comment>
<evidence type="ECO:0000256" key="1">
    <source>
        <dbReference type="ARBA" id="ARBA00008779"/>
    </source>
</evidence>
<dbReference type="EMBL" id="AOJJ01000034">
    <property type="protein sequence ID" value="EMA72082.1"/>
    <property type="molecule type" value="Genomic_DNA"/>
</dbReference>
<feature type="domain" description="Sulfatase N-terminal" evidence="2">
    <location>
        <begin position="6"/>
        <end position="263"/>
    </location>
</feature>
<dbReference type="Proteomes" id="UP000011528">
    <property type="component" value="Unassembled WGS sequence"/>
</dbReference>
<reference evidence="3 4" key="1">
    <citation type="journal article" date="2014" name="PLoS Genet.">
        <title>Phylogenetically driven sequencing of extremely halophilic archaea reveals strategies for static and dynamic osmo-response.</title>
        <authorList>
            <person name="Becker E.A."/>
            <person name="Seitzer P.M."/>
            <person name="Tritt A."/>
            <person name="Larsen D."/>
            <person name="Krusor M."/>
            <person name="Yao A.I."/>
            <person name="Wu D."/>
            <person name="Madern D."/>
            <person name="Eisen J.A."/>
            <person name="Darling A.E."/>
            <person name="Facciotti M.T."/>
        </authorList>
    </citation>
    <scope>NUCLEOTIDE SEQUENCE [LARGE SCALE GENOMIC DNA]</scope>
    <source>
        <strain evidence="3 4">JCM 13916</strain>
    </source>
</reference>
<sequence>MFDCDTPTLPELLSESGYQVRGFSCNTNITPAFNWNRGFDELSGPSHIPGFETDILDWKQFIETVDGEGPVRYLKAIYECFARDCKTLPSLKAGLNLKLEDAGIDRYDDMGGDEAIEWIRSSSFDASGEFVFLNLMEAHGPYEAPQGWATTDPVDTDGVRTALDGYDRQIDDVRQAYEDEVRYLSHIYEQIFDELTETMDMVVTLSDHGEAFGEQGVYQHLVGLQTELCHVPIVVSGDAATRVKETENPVSLIDVFQTVLDFASVDRPSGTRGVSLFNDTPTDPRLTQYHGLVSRSRERMERGGISTDLIDSLDQCLSGVVTRNGYQFQTPDSDGFRIEGAPDEDGESVLASLKESLVEVESTGVSEDVSNTVEQHLRDLGYA</sequence>
<dbReference type="InterPro" id="IPR050738">
    <property type="entry name" value="Sulfatase"/>
</dbReference>
<dbReference type="STRING" id="1230455.C462_03293"/>
<dbReference type="SUPFAM" id="SSF53649">
    <property type="entry name" value="Alkaline phosphatase-like"/>
    <property type="match status" value="1"/>
</dbReference>
<dbReference type="PANTHER" id="PTHR42693:SF33">
    <property type="entry name" value="ARYLSULFATASE"/>
    <property type="match status" value="1"/>
</dbReference>
<dbReference type="InterPro" id="IPR000917">
    <property type="entry name" value="Sulfatase_N"/>
</dbReference>
<dbReference type="Pfam" id="PF00884">
    <property type="entry name" value="Sulfatase"/>
    <property type="match status" value="1"/>
</dbReference>
<dbReference type="InterPro" id="IPR017850">
    <property type="entry name" value="Alkaline_phosphatase_core_sf"/>
</dbReference>
<evidence type="ECO:0000313" key="4">
    <source>
        <dbReference type="Proteomes" id="UP000011528"/>
    </source>
</evidence>
<name>M0PQ12_9EURY</name>
<evidence type="ECO:0000313" key="3">
    <source>
        <dbReference type="EMBL" id="EMA72082.1"/>
    </source>
</evidence>
<dbReference type="PANTHER" id="PTHR42693">
    <property type="entry name" value="ARYLSULFATASE FAMILY MEMBER"/>
    <property type="match status" value="1"/>
</dbReference>
<organism evidence="3 4">
    <name type="scientific">Halorubrum distributum JCM 13916</name>
    <dbReference type="NCBI Taxonomy" id="1230455"/>
    <lineage>
        <taxon>Archaea</taxon>
        <taxon>Methanobacteriati</taxon>
        <taxon>Methanobacteriota</taxon>
        <taxon>Stenosarchaea group</taxon>
        <taxon>Halobacteria</taxon>
        <taxon>Halobacteriales</taxon>
        <taxon>Haloferacaceae</taxon>
        <taxon>Halorubrum</taxon>
        <taxon>Halorubrum distributum group</taxon>
    </lineage>
</organism>
<proteinExistence type="inferred from homology"/>